<proteinExistence type="inferred from homology"/>
<dbReference type="AlphaFoldDB" id="D1YWF3"/>
<dbReference type="RefSeq" id="WP_012899455.1">
    <property type="nucleotide sequence ID" value="NC_013665.1"/>
</dbReference>
<organism evidence="5 6">
    <name type="scientific">Methanocella paludicola (strain DSM 17711 / JCM 13418 / NBRC 101707 / SANAE)</name>
    <dbReference type="NCBI Taxonomy" id="304371"/>
    <lineage>
        <taxon>Archaea</taxon>
        <taxon>Methanobacteriati</taxon>
        <taxon>Methanobacteriota</taxon>
        <taxon>Stenosarchaea group</taxon>
        <taxon>Methanomicrobia</taxon>
        <taxon>Methanocellales</taxon>
        <taxon>Methanocellaceae</taxon>
        <taxon>Methanocella</taxon>
    </lineage>
</organism>
<sequence length="158" mass="18087">MSGNDGHSACIFIRAAKEDDVEKMYRLEQMCFDIEAFSTHQLQYLINTKTAFSYVAEAEGDFAGFIIGLTNRNRFGKYGRVYTLDVDDRFRRMGIATTLMDALMESLRRAGCTSCFLEVKMDNSKAIPLYEKMGFRRSRIVPNYYSSGVHALKMKKPL</sequence>
<evidence type="ECO:0000259" key="4">
    <source>
        <dbReference type="PROSITE" id="PS51186"/>
    </source>
</evidence>
<dbReference type="InterPro" id="IPR016181">
    <property type="entry name" value="Acyl_CoA_acyltransferase"/>
</dbReference>
<dbReference type="GO" id="GO:0031417">
    <property type="term" value="C:NatC complex"/>
    <property type="evidence" value="ECO:0007669"/>
    <property type="project" value="TreeGrafter"/>
</dbReference>
<dbReference type="SUPFAM" id="SSF55729">
    <property type="entry name" value="Acyl-CoA N-acyltransferases (Nat)"/>
    <property type="match status" value="1"/>
</dbReference>
<dbReference type="GeneID" id="8680750"/>
<dbReference type="Pfam" id="PF00583">
    <property type="entry name" value="Acetyltransf_1"/>
    <property type="match status" value="1"/>
</dbReference>
<reference evidence="5 6" key="2">
    <citation type="journal article" date="2008" name="Int. J. Syst. Evol. Microbiol.">
        <title>Methanocella paludicola gen. nov., sp. nov., a methane-producing archaeon, the first isolate of the lineage 'Rice Cluster I', and proposal of the new archaeal order Methanocellales ord. nov.</title>
        <authorList>
            <person name="Sakai S."/>
            <person name="Imachi H."/>
            <person name="Hanada S."/>
            <person name="Ohashi A."/>
            <person name="Harada H."/>
            <person name="Kamagata Y."/>
        </authorList>
    </citation>
    <scope>NUCLEOTIDE SEQUENCE [LARGE SCALE GENOMIC DNA]</scope>
    <source>
        <strain evidence="6">DSM 17711 / JCM 13418 / NBRC 101707 / SANAE</strain>
    </source>
</reference>
<dbReference type="InParanoid" id="D1YWF3"/>
<keyword evidence="1" id="KW-0808">Transferase</keyword>
<protein>
    <submittedName>
        <fullName evidence="5">GCN5-related N-acetyltransferase family protein</fullName>
    </submittedName>
</protein>
<dbReference type="GO" id="GO:0004596">
    <property type="term" value="F:protein-N-terminal amino-acid acetyltransferase activity"/>
    <property type="evidence" value="ECO:0007669"/>
    <property type="project" value="InterPro"/>
</dbReference>
<dbReference type="InterPro" id="IPR044542">
    <property type="entry name" value="NAA30-like"/>
</dbReference>
<accession>D1YWF3</accession>
<dbReference type="PANTHER" id="PTHR45896">
    <property type="entry name" value="N-ALPHA-ACETYLTRANSFERASE 30"/>
    <property type="match status" value="1"/>
</dbReference>
<evidence type="ECO:0000313" key="5">
    <source>
        <dbReference type="EMBL" id="BAI60775.1"/>
    </source>
</evidence>
<evidence type="ECO:0000256" key="1">
    <source>
        <dbReference type="ARBA" id="ARBA00022679"/>
    </source>
</evidence>
<keyword evidence="6" id="KW-1185">Reference proteome</keyword>
<dbReference type="CDD" id="cd04301">
    <property type="entry name" value="NAT_SF"/>
    <property type="match status" value="1"/>
</dbReference>
<dbReference type="STRING" id="304371.MCP_0703"/>
<feature type="domain" description="N-acetyltransferase" evidence="4">
    <location>
        <begin position="11"/>
        <end position="158"/>
    </location>
</feature>
<comment type="similarity">
    <text evidence="3">Belongs to the acetyltransferase family. MAK3 subfamily.</text>
</comment>
<keyword evidence="2" id="KW-0012">Acyltransferase</keyword>
<dbReference type="InterPro" id="IPR000182">
    <property type="entry name" value="GNAT_dom"/>
</dbReference>
<gene>
    <name evidence="5" type="ordered locus">MCP_0703</name>
</gene>
<dbReference type="Gene3D" id="3.40.630.30">
    <property type="match status" value="1"/>
</dbReference>
<evidence type="ECO:0000256" key="2">
    <source>
        <dbReference type="ARBA" id="ARBA00023315"/>
    </source>
</evidence>
<reference evidence="5 6" key="1">
    <citation type="journal article" date="2007" name="Appl. Environ. Microbiol.">
        <title>Isolation of key methanogens for global methane emission from rice paddy fields: a novel isolate affiliated with the clone cluster rice cluster I.</title>
        <authorList>
            <person name="Sakai S."/>
            <person name="Imachi H."/>
            <person name="Sekiguchi Y."/>
            <person name="Ohashi A."/>
            <person name="Harada H."/>
            <person name="Kamagata Y."/>
        </authorList>
    </citation>
    <scope>NUCLEOTIDE SEQUENCE [LARGE SCALE GENOMIC DNA]</scope>
    <source>
        <strain evidence="6">DSM 17711 / JCM 13418 / NBRC 101707 / SANAE</strain>
    </source>
</reference>
<reference evidence="6" key="3">
    <citation type="journal article" date="2011" name="PLoS ONE">
        <title>Genome sequence of a mesophilic hydrogenotrophic methanogen Methanocella paludicola, the first cultivated representative of the order Methanocellales.</title>
        <authorList>
            <person name="Sakai S."/>
            <person name="Takaki Y."/>
            <person name="Shimamura S."/>
            <person name="Sekine M."/>
            <person name="Tajima T."/>
            <person name="Kosugi H."/>
            <person name="Ichikawa N."/>
            <person name="Tasumi E."/>
            <person name="Hiraki A.T."/>
            <person name="Shimizu A."/>
            <person name="Kato Y."/>
            <person name="Nishiko R."/>
            <person name="Mori K."/>
            <person name="Fujita N."/>
            <person name="Imachi H."/>
            <person name="Takai K."/>
        </authorList>
    </citation>
    <scope>NUCLEOTIDE SEQUENCE [LARGE SCALE GENOMIC DNA]</scope>
    <source>
        <strain evidence="6">DSM 17711 / JCM 13418 / NBRC 101707 / SANAE</strain>
    </source>
</reference>
<evidence type="ECO:0000256" key="3">
    <source>
        <dbReference type="ARBA" id="ARBA00024025"/>
    </source>
</evidence>
<dbReference type="KEGG" id="mpd:MCP_0703"/>
<name>D1YWF3_METPS</name>
<dbReference type="PROSITE" id="PS51186">
    <property type="entry name" value="GNAT"/>
    <property type="match status" value="1"/>
</dbReference>
<dbReference type="OrthoDB" id="43754at2157"/>
<dbReference type="Proteomes" id="UP000001882">
    <property type="component" value="Chromosome"/>
</dbReference>
<dbReference type="PANTHER" id="PTHR45896:SF1">
    <property type="entry name" value="N-ALPHA-ACETYLTRANSFERASE 30"/>
    <property type="match status" value="1"/>
</dbReference>
<dbReference type="eggNOG" id="arCOG00833">
    <property type="taxonomic scope" value="Archaea"/>
</dbReference>
<dbReference type="EMBL" id="AP011532">
    <property type="protein sequence ID" value="BAI60775.1"/>
    <property type="molecule type" value="Genomic_DNA"/>
</dbReference>
<evidence type="ECO:0000313" key="6">
    <source>
        <dbReference type="Proteomes" id="UP000001882"/>
    </source>
</evidence>